<dbReference type="GO" id="GO:0005085">
    <property type="term" value="F:guanyl-nucleotide exchange factor activity"/>
    <property type="evidence" value="ECO:0007669"/>
    <property type="project" value="UniProtKB-KW"/>
</dbReference>
<dbReference type="GO" id="GO:0006892">
    <property type="term" value="P:post-Golgi vesicle-mediated transport"/>
    <property type="evidence" value="ECO:0007669"/>
    <property type="project" value="TreeGrafter"/>
</dbReference>
<dbReference type="PANTHER" id="PTHR13276:SF0">
    <property type="entry name" value="GUANINE NUCLEOTIDE EXCHANGE FACTOR MSS4"/>
    <property type="match status" value="1"/>
</dbReference>
<dbReference type="AlphaFoldDB" id="A0A167GKM7"/>
<protein>
    <submittedName>
        <fullName evidence="4">Mss4-like protein</fullName>
    </submittedName>
</protein>
<reference evidence="4 5" key="1">
    <citation type="journal article" date="2016" name="Mol. Biol. Evol.">
        <title>Comparative Genomics of Early-Diverging Mushroom-Forming Fungi Provides Insights into the Origins of Lignocellulose Decay Capabilities.</title>
        <authorList>
            <person name="Nagy L.G."/>
            <person name="Riley R."/>
            <person name="Tritt A."/>
            <person name="Adam C."/>
            <person name="Daum C."/>
            <person name="Floudas D."/>
            <person name="Sun H."/>
            <person name="Yadav J.S."/>
            <person name="Pangilinan J."/>
            <person name="Larsson K.H."/>
            <person name="Matsuura K."/>
            <person name="Barry K."/>
            <person name="Labutti K."/>
            <person name="Kuo R."/>
            <person name="Ohm R.A."/>
            <person name="Bhattacharya S.S."/>
            <person name="Shirouzu T."/>
            <person name="Yoshinaga Y."/>
            <person name="Martin F.M."/>
            <person name="Grigoriev I.V."/>
            <person name="Hibbett D.S."/>
        </authorList>
    </citation>
    <scope>NUCLEOTIDE SEQUENCE [LARGE SCALE GENOMIC DNA]</scope>
    <source>
        <strain evidence="4 5">TUFC12733</strain>
    </source>
</reference>
<dbReference type="GO" id="GO:0015031">
    <property type="term" value="P:protein transport"/>
    <property type="evidence" value="ECO:0007669"/>
    <property type="project" value="UniProtKB-KW"/>
</dbReference>
<sequence length="63" mass="7182">KWWLITPSPMAFENVAFSRSIPGQGEGRARKYLACAECELGPIGWCWEGGTQYWVSVERVGYR</sequence>
<organism evidence="4 5">
    <name type="scientific">Calocera viscosa (strain TUFC12733)</name>
    <dbReference type="NCBI Taxonomy" id="1330018"/>
    <lineage>
        <taxon>Eukaryota</taxon>
        <taxon>Fungi</taxon>
        <taxon>Dikarya</taxon>
        <taxon>Basidiomycota</taxon>
        <taxon>Agaricomycotina</taxon>
        <taxon>Dacrymycetes</taxon>
        <taxon>Dacrymycetales</taxon>
        <taxon>Dacrymycetaceae</taxon>
        <taxon>Calocera</taxon>
    </lineage>
</organism>
<gene>
    <name evidence="4" type="ORF">CALVIDRAFT_455761</name>
</gene>
<keyword evidence="1" id="KW-0813">Transport</keyword>
<evidence type="ECO:0000256" key="2">
    <source>
        <dbReference type="ARBA" id="ARBA00022658"/>
    </source>
</evidence>
<dbReference type="GO" id="GO:0005829">
    <property type="term" value="C:cytosol"/>
    <property type="evidence" value="ECO:0007669"/>
    <property type="project" value="TreeGrafter"/>
</dbReference>
<dbReference type="Pfam" id="PF04421">
    <property type="entry name" value="Mss4"/>
    <property type="match status" value="1"/>
</dbReference>
<dbReference type="Gene3D" id="2.170.150.10">
    <property type="entry name" value="Metal Binding Protein, Guanine Nucleotide Exchange Factor, Chain A"/>
    <property type="match status" value="1"/>
</dbReference>
<dbReference type="STRING" id="1330018.A0A167GKM7"/>
<dbReference type="InterPro" id="IPR007515">
    <property type="entry name" value="Mss4"/>
</dbReference>
<accession>A0A167GKM7</accession>
<feature type="non-terminal residue" evidence="4">
    <location>
        <position position="1"/>
    </location>
</feature>
<evidence type="ECO:0000256" key="3">
    <source>
        <dbReference type="ARBA" id="ARBA00022927"/>
    </source>
</evidence>
<proteinExistence type="predicted"/>
<dbReference type="GO" id="GO:0008270">
    <property type="term" value="F:zinc ion binding"/>
    <property type="evidence" value="ECO:0007669"/>
    <property type="project" value="TreeGrafter"/>
</dbReference>
<dbReference type="OrthoDB" id="30840at2759"/>
<evidence type="ECO:0000313" key="4">
    <source>
        <dbReference type="EMBL" id="KZO90658.1"/>
    </source>
</evidence>
<keyword evidence="5" id="KW-1185">Reference proteome</keyword>
<dbReference type="Proteomes" id="UP000076738">
    <property type="component" value="Unassembled WGS sequence"/>
</dbReference>
<evidence type="ECO:0000256" key="1">
    <source>
        <dbReference type="ARBA" id="ARBA00022448"/>
    </source>
</evidence>
<feature type="non-terminal residue" evidence="4">
    <location>
        <position position="63"/>
    </location>
</feature>
<keyword evidence="2" id="KW-0344">Guanine-nucleotide releasing factor</keyword>
<keyword evidence="3" id="KW-0653">Protein transport</keyword>
<dbReference type="PANTHER" id="PTHR13276">
    <property type="entry name" value="GUANINE NUCLEOTIDE EXCHANGE FACTOR MSS4"/>
    <property type="match status" value="1"/>
</dbReference>
<dbReference type="PROSITE" id="PS51796">
    <property type="entry name" value="MSS4"/>
    <property type="match status" value="1"/>
</dbReference>
<dbReference type="InterPro" id="IPR011323">
    <property type="entry name" value="Mss4/transl-control_tumour"/>
</dbReference>
<dbReference type="EMBL" id="KV417337">
    <property type="protein sequence ID" value="KZO90658.1"/>
    <property type="molecule type" value="Genomic_DNA"/>
</dbReference>
<name>A0A167GKM7_CALVF</name>
<dbReference type="InterPro" id="IPR011057">
    <property type="entry name" value="Mss4-like_sf"/>
</dbReference>
<dbReference type="SUPFAM" id="SSF51316">
    <property type="entry name" value="Mss4-like"/>
    <property type="match status" value="1"/>
</dbReference>
<evidence type="ECO:0000313" key="5">
    <source>
        <dbReference type="Proteomes" id="UP000076738"/>
    </source>
</evidence>
<dbReference type="GO" id="GO:0016020">
    <property type="term" value="C:membrane"/>
    <property type="evidence" value="ECO:0007669"/>
    <property type="project" value="TreeGrafter"/>
</dbReference>
<dbReference type="GO" id="GO:0007264">
    <property type="term" value="P:small GTPase-mediated signal transduction"/>
    <property type="evidence" value="ECO:0007669"/>
    <property type="project" value="InterPro"/>
</dbReference>